<comment type="pathway">
    <text evidence="2 12">Amino-acid biosynthesis; L-serine biosynthesis; L-serine from 3-phospho-D-glycerate: step 1/3.</text>
</comment>
<dbReference type="GO" id="GO:0051287">
    <property type="term" value="F:NAD binding"/>
    <property type="evidence" value="ECO:0007669"/>
    <property type="project" value="UniProtKB-UniRule"/>
</dbReference>
<dbReference type="InterPro" id="IPR006139">
    <property type="entry name" value="D-isomer_2_OHA_DH_cat_dom"/>
</dbReference>
<comment type="catalytic activity">
    <reaction evidence="10 12">
        <text>(2R)-3-phosphoglycerate + NAD(+) = 3-phosphooxypyruvate + NADH + H(+)</text>
        <dbReference type="Rhea" id="RHEA:12641"/>
        <dbReference type="ChEBI" id="CHEBI:15378"/>
        <dbReference type="ChEBI" id="CHEBI:18110"/>
        <dbReference type="ChEBI" id="CHEBI:57540"/>
        <dbReference type="ChEBI" id="CHEBI:57945"/>
        <dbReference type="ChEBI" id="CHEBI:58272"/>
        <dbReference type="EC" id="1.1.1.95"/>
    </reaction>
</comment>
<evidence type="ECO:0000313" key="15">
    <source>
        <dbReference type="Proteomes" id="UP000242470"/>
    </source>
</evidence>
<dbReference type="InterPro" id="IPR045626">
    <property type="entry name" value="PGDH_ASB_dom"/>
</dbReference>
<dbReference type="InterPro" id="IPR045865">
    <property type="entry name" value="ACT-like_dom_sf"/>
</dbReference>
<dbReference type="SUPFAM" id="SSF143548">
    <property type="entry name" value="Serine metabolism enzymes domain"/>
    <property type="match status" value="1"/>
</dbReference>
<dbReference type="Gene3D" id="3.40.50.720">
    <property type="entry name" value="NAD(P)-binding Rossmann-like Domain"/>
    <property type="match status" value="2"/>
</dbReference>
<dbReference type="SUPFAM" id="SSF51735">
    <property type="entry name" value="NAD(P)-binding Rossmann-fold domains"/>
    <property type="match status" value="1"/>
</dbReference>
<dbReference type="RefSeq" id="WP_059107139.1">
    <property type="nucleotide sequence ID" value="NZ_AP024589.1"/>
</dbReference>
<dbReference type="Gene3D" id="3.30.70.260">
    <property type="match status" value="1"/>
</dbReference>
<keyword evidence="5 12" id="KW-0028">Amino-acid biosynthesis</keyword>
<sequence length="531" mass="58325">MYKILVADAVSTEGLSPLLQHEQFEVEIHTQLTEAELIDMIPDYEGLIVRSQTQVTKAIIQAATQLKVIARAGVGVDNIDLDEATKHGIIVINAPEGNTISATEHSMAMLLSMARHIPKAHHSLQSGEWNRKAFKGTELYNKTLGIIGTGRIGLGVAKRAQSFGMHILAHDPYLSEEKAQELGIERSSISDIAREADFVTVHTPLTAKTRGIIDYPFFERAKPTLQIINVARGGIINEQDLVQALDEELIARAAIDVFENEPATASPLTKHDKVIVTPHLGASTVEAEEKAADSVSNEIIALFEQGTIRNAVNAPKMSIGEIDEHLQPFVSISETIAQFAVQLIDEAPRELHLTYRGTIAEEDTSILTRTLVKTVLQQDLGTRVNLINALVLLNEQGVKFNIEKDATQTPFQNAIELTLYTEHHSISLAATVVKGYGPRIVRINDYAIDFKPGRYQLVIHHTDQPGIIGQTGQILGHHDINIGNMHVGRADKGGDAFMILSLDSPVKSDIIEKLYEVQGFKTIHSVYMNPS</sequence>
<name>A0AAP8PNP3_9STAP</name>
<dbReference type="InterPro" id="IPR002912">
    <property type="entry name" value="ACT_dom"/>
</dbReference>
<dbReference type="PANTHER" id="PTHR42789:SF1">
    <property type="entry name" value="D-ISOMER SPECIFIC 2-HYDROXYACID DEHYDROGENASE FAMILY PROTEIN (AFU_ORTHOLOGUE AFUA_6G10090)"/>
    <property type="match status" value="1"/>
</dbReference>
<reference evidence="14 15" key="1">
    <citation type="submission" date="2017-08" db="EMBL/GenBank/DDBJ databases">
        <title>Draft genome sequences of 64 type strains of genus Staph aureus.</title>
        <authorList>
            <person name="Cole K."/>
            <person name="Golubchik T."/>
            <person name="Russell J."/>
            <person name="Foster D."/>
            <person name="Llewelyn M."/>
            <person name="Wilson D."/>
            <person name="Crook D."/>
            <person name="Paul J."/>
        </authorList>
    </citation>
    <scope>NUCLEOTIDE SEQUENCE [LARGE SCALE GENOMIC DNA]</scope>
    <source>
        <strain evidence="14 15">NCTC 12101</strain>
    </source>
</reference>
<evidence type="ECO:0000256" key="11">
    <source>
        <dbReference type="ARBA" id="ARBA00049040"/>
    </source>
</evidence>
<dbReference type="Pfam" id="PF19304">
    <property type="entry name" value="PGDH_inter"/>
    <property type="match status" value="1"/>
</dbReference>
<dbReference type="InterPro" id="IPR006236">
    <property type="entry name" value="PGDH"/>
</dbReference>
<dbReference type="Pfam" id="PF01842">
    <property type="entry name" value="ACT"/>
    <property type="match status" value="1"/>
</dbReference>
<dbReference type="InterPro" id="IPR006140">
    <property type="entry name" value="D-isomer_DH_NAD-bd"/>
</dbReference>
<accession>A0AAP8PNP3</accession>
<evidence type="ECO:0000256" key="7">
    <source>
        <dbReference type="ARBA" id="ARBA00023027"/>
    </source>
</evidence>
<keyword evidence="8 12" id="KW-0718">Serine biosynthesis</keyword>
<keyword evidence="7 12" id="KW-0520">NAD</keyword>
<dbReference type="FunFam" id="3.30.70.260:FF:000008">
    <property type="entry name" value="D-3-phosphoglycerate dehydrogenase, chloroplastic"/>
    <property type="match status" value="1"/>
</dbReference>
<dbReference type="AlphaFoldDB" id="A0AAP8PNP3"/>
<dbReference type="Proteomes" id="UP000242470">
    <property type="component" value="Unassembled WGS sequence"/>
</dbReference>
<dbReference type="Pfam" id="PF02826">
    <property type="entry name" value="2-Hacid_dh_C"/>
    <property type="match status" value="1"/>
</dbReference>
<dbReference type="Pfam" id="PF00389">
    <property type="entry name" value="2-Hacid_dh"/>
    <property type="match status" value="1"/>
</dbReference>
<dbReference type="GO" id="GO:0006564">
    <property type="term" value="P:L-serine biosynthetic process"/>
    <property type="evidence" value="ECO:0007669"/>
    <property type="project" value="UniProtKB-UniRule"/>
</dbReference>
<evidence type="ECO:0000256" key="3">
    <source>
        <dbReference type="ARBA" id="ARBA00005854"/>
    </source>
</evidence>
<dbReference type="GO" id="GO:0008720">
    <property type="term" value="F:D-lactate dehydrogenase (NAD+) activity"/>
    <property type="evidence" value="ECO:0007669"/>
    <property type="project" value="UniProtKB-EC"/>
</dbReference>
<evidence type="ECO:0000256" key="9">
    <source>
        <dbReference type="ARBA" id="ARBA00048126"/>
    </source>
</evidence>
<evidence type="ECO:0000256" key="1">
    <source>
        <dbReference type="ARBA" id="ARBA00003800"/>
    </source>
</evidence>
<dbReference type="InterPro" id="IPR036291">
    <property type="entry name" value="NAD(P)-bd_dom_sf"/>
</dbReference>
<evidence type="ECO:0000256" key="8">
    <source>
        <dbReference type="ARBA" id="ARBA00023299"/>
    </source>
</evidence>
<evidence type="ECO:0000256" key="5">
    <source>
        <dbReference type="ARBA" id="ARBA00022605"/>
    </source>
</evidence>
<comment type="function">
    <text evidence="1">Catalyzes the reversible oxidation of 3-phospho-D-glycerate to 3-phosphonooxypyruvate, the first step of the phosphorylated L-serine biosynthesis pathway. Also catalyzes the reversible oxidation of 2-hydroxyglutarate to 2-oxoglutarate.</text>
</comment>
<dbReference type="EC" id="1.1.1.95" evidence="12"/>
<dbReference type="InterPro" id="IPR029009">
    <property type="entry name" value="ASB_dom_sf"/>
</dbReference>
<comment type="caution">
    <text evidence="14">The sequence shown here is derived from an EMBL/GenBank/DDBJ whole genome shotgun (WGS) entry which is preliminary data.</text>
</comment>
<dbReference type="CDD" id="cd04902">
    <property type="entry name" value="ACT_3PGDH-xct"/>
    <property type="match status" value="1"/>
</dbReference>
<dbReference type="PROSITE" id="PS00065">
    <property type="entry name" value="D_2_HYDROXYACID_DH_1"/>
    <property type="match status" value="1"/>
</dbReference>
<dbReference type="EMBL" id="PPQW01000033">
    <property type="protein sequence ID" value="PNZ67306.1"/>
    <property type="molecule type" value="Genomic_DNA"/>
</dbReference>
<evidence type="ECO:0000259" key="13">
    <source>
        <dbReference type="PROSITE" id="PS51671"/>
    </source>
</evidence>
<keyword evidence="6 12" id="KW-0560">Oxidoreductase</keyword>
<evidence type="ECO:0000256" key="6">
    <source>
        <dbReference type="ARBA" id="ARBA00023002"/>
    </source>
</evidence>
<dbReference type="FunFam" id="3.40.50.720:FF:000021">
    <property type="entry name" value="D-3-phosphoglycerate dehydrogenase"/>
    <property type="match status" value="1"/>
</dbReference>
<dbReference type="SUPFAM" id="SSF55021">
    <property type="entry name" value="ACT-like"/>
    <property type="match status" value="1"/>
</dbReference>
<dbReference type="InterPro" id="IPR029752">
    <property type="entry name" value="D-isomer_DH_CS1"/>
</dbReference>
<evidence type="ECO:0000256" key="4">
    <source>
        <dbReference type="ARBA" id="ARBA00021582"/>
    </source>
</evidence>
<proteinExistence type="inferred from homology"/>
<dbReference type="SUPFAM" id="SSF52283">
    <property type="entry name" value="Formate/glycerate dehydrogenase catalytic domain-like"/>
    <property type="match status" value="1"/>
</dbReference>
<gene>
    <name evidence="14" type="ORF">CD158_06555</name>
</gene>
<feature type="domain" description="ACT" evidence="13">
    <location>
        <begin position="456"/>
        <end position="528"/>
    </location>
</feature>
<dbReference type="GeneID" id="64981995"/>
<dbReference type="InterPro" id="IPR050857">
    <property type="entry name" value="D-2-hydroxyacid_DH"/>
</dbReference>
<evidence type="ECO:0000256" key="12">
    <source>
        <dbReference type="RuleBase" id="RU363003"/>
    </source>
</evidence>
<organism evidence="14 15">
    <name type="scientific">Staphylococcus auricularis</name>
    <dbReference type="NCBI Taxonomy" id="29379"/>
    <lineage>
        <taxon>Bacteria</taxon>
        <taxon>Bacillati</taxon>
        <taxon>Bacillota</taxon>
        <taxon>Bacilli</taxon>
        <taxon>Bacillales</taxon>
        <taxon>Staphylococcaceae</taxon>
        <taxon>Staphylococcus</taxon>
    </lineage>
</organism>
<comment type="catalytic activity">
    <reaction evidence="9">
        <text>(R)-2-hydroxyglutarate + NAD(+) = 2-oxoglutarate + NADH + H(+)</text>
        <dbReference type="Rhea" id="RHEA:49612"/>
        <dbReference type="ChEBI" id="CHEBI:15378"/>
        <dbReference type="ChEBI" id="CHEBI:15801"/>
        <dbReference type="ChEBI" id="CHEBI:16810"/>
        <dbReference type="ChEBI" id="CHEBI:57540"/>
        <dbReference type="ChEBI" id="CHEBI:57945"/>
        <dbReference type="EC" id="1.1.1.399"/>
    </reaction>
</comment>
<protein>
    <recommendedName>
        <fullName evidence="4 12">D-3-phosphoglycerate dehydrogenase</fullName>
        <ecNumber evidence="12">1.1.1.95</ecNumber>
    </recommendedName>
</protein>
<dbReference type="PANTHER" id="PTHR42789">
    <property type="entry name" value="D-ISOMER SPECIFIC 2-HYDROXYACID DEHYDROGENASE FAMILY PROTEIN (AFU_ORTHOLOGUE AFUA_6G10090)"/>
    <property type="match status" value="1"/>
</dbReference>
<comment type="similarity">
    <text evidence="3 12">Belongs to the D-isomer specific 2-hydroxyacid dehydrogenase family.</text>
</comment>
<evidence type="ECO:0000313" key="14">
    <source>
        <dbReference type="EMBL" id="PNZ67306.1"/>
    </source>
</evidence>
<dbReference type="NCBIfam" id="TIGR01327">
    <property type="entry name" value="PGDH"/>
    <property type="match status" value="1"/>
</dbReference>
<dbReference type="CDD" id="cd12173">
    <property type="entry name" value="PGDH_4"/>
    <property type="match status" value="1"/>
</dbReference>
<dbReference type="GO" id="GO:0004617">
    <property type="term" value="F:phosphoglycerate dehydrogenase activity"/>
    <property type="evidence" value="ECO:0007669"/>
    <property type="project" value="UniProtKB-UniRule"/>
</dbReference>
<comment type="catalytic activity">
    <reaction evidence="11">
        <text>(R)-lactate + NAD(+) = pyruvate + NADH + H(+)</text>
        <dbReference type="Rhea" id="RHEA:16369"/>
        <dbReference type="ChEBI" id="CHEBI:15361"/>
        <dbReference type="ChEBI" id="CHEBI:15378"/>
        <dbReference type="ChEBI" id="CHEBI:16004"/>
        <dbReference type="ChEBI" id="CHEBI:57540"/>
        <dbReference type="ChEBI" id="CHEBI:57945"/>
        <dbReference type="EC" id="1.1.1.28"/>
    </reaction>
</comment>
<evidence type="ECO:0000256" key="10">
    <source>
        <dbReference type="ARBA" id="ARBA00048731"/>
    </source>
</evidence>
<dbReference type="Gene3D" id="3.30.1330.90">
    <property type="entry name" value="D-3-phosphoglycerate dehydrogenase, domain 3"/>
    <property type="match status" value="1"/>
</dbReference>
<dbReference type="PROSITE" id="PS51671">
    <property type="entry name" value="ACT"/>
    <property type="match status" value="1"/>
</dbReference>
<evidence type="ECO:0000256" key="2">
    <source>
        <dbReference type="ARBA" id="ARBA00005216"/>
    </source>
</evidence>